<keyword evidence="1" id="KW-0315">Glutamine amidotransferase</keyword>
<dbReference type="EMBL" id="JAGPNK010000012">
    <property type="protein sequence ID" value="KAH7310832.1"/>
    <property type="molecule type" value="Genomic_DNA"/>
</dbReference>
<dbReference type="OrthoDB" id="1669814at2759"/>
<organism evidence="1 2">
    <name type="scientific">Stachybotrys elegans</name>
    <dbReference type="NCBI Taxonomy" id="80388"/>
    <lineage>
        <taxon>Eukaryota</taxon>
        <taxon>Fungi</taxon>
        <taxon>Dikarya</taxon>
        <taxon>Ascomycota</taxon>
        <taxon>Pezizomycotina</taxon>
        <taxon>Sordariomycetes</taxon>
        <taxon>Hypocreomycetidae</taxon>
        <taxon>Hypocreales</taxon>
        <taxon>Stachybotryaceae</taxon>
        <taxon>Stachybotrys</taxon>
    </lineage>
</organism>
<dbReference type="PANTHER" id="PTHR42695:SF6">
    <property type="entry name" value="GLUTAMINE AMIDOTRANSFERASE DOMAIN-CONTAINING PROTEIN"/>
    <property type="match status" value="1"/>
</dbReference>
<dbReference type="GO" id="GO:0005829">
    <property type="term" value="C:cytosol"/>
    <property type="evidence" value="ECO:0007669"/>
    <property type="project" value="TreeGrafter"/>
</dbReference>
<gene>
    <name evidence="1" type="ORF">B0I35DRAFT_439772</name>
</gene>
<dbReference type="CDD" id="cd01741">
    <property type="entry name" value="GATase1_1"/>
    <property type="match status" value="1"/>
</dbReference>
<dbReference type="GO" id="GO:0005634">
    <property type="term" value="C:nucleus"/>
    <property type="evidence" value="ECO:0007669"/>
    <property type="project" value="TreeGrafter"/>
</dbReference>
<evidence type="ECO:0000313" key="2">
    <source>
        <dbReference type="Proteomes" id="UP000813444"/>
    </source>
</evidence>
<dbReference type="Proteomes" id="UP000813444">
    <property type="component" value="Unassembled WGS sequence"/>
</dbReference>
<protein>
    <submittedName>
        <fullName evidence="1">Class I glutamine amidotransferase-like protein</fullName>
    </submittedName>
</protein>
<comment type="caution">
    <text evidence="1">The sequence shown here is derived from an EMBL/GenBank/DDBJ whole genome shotgun (WGS) entry which is preliminary data.</text>
</comment>
<dbReference type="InterPro" id="IPR029062">
    <property type="entry name" value="Class_I_gatase-like"/>
</dbReference>
<dbReference type="SUPFAM" id="SSF52317">
    <property type="entry name" value="Class I glutamine amidotransferase-like"/>
    <property type="match status" value="1"/>
</dbReference>
<sequence>MERGGKGQHSLLVQMMLDRGKNKQARLSVGRGWEEGRLGIDTSSHRIDQPHRAASSIAMTSLRIAMLNADTPVEAVRVKHPTYGHVFQHLLGLAATRIAPLTYIESEDFDVVQGQYPEFVDNFDAILITGSAASSYDDNEWNHKLDAWLADVYQKHPSVKIFGSCFGHQMVCQSLLRPHGVYVEKAPNGWELGVRKVTFTDQFRSAFAKRTAPRLTLPLGMRPPTPDADHDAKPVGCSVPEAVQIQLVHADHVKIPSGALPDSWMVIGSSAHCPVQGVYEPGRVLTYQGHFEFDRFINAETVKVFGARWEPQMFQAALNAIDADDDAEVAAEMVLRFFLEGRGGDSGMVTPP</sequence>
<name>A0A8K0WMH7_9HYPO</name>
<accession>A0A8K0WMH7</accession>
<dbReference type="PANTHER" id="PTHR42695">
    <property type="entry name" value="GLUTAMINE AMIDOTRANSFERASE YLR126C-RELATED"/>
    <property type="match status" value="1"/>
</dbReference>
<evidence type="ECO:0000313" key="1">
    <source>
        <dbReference type="EMBL" id="KAH7310832.1"/>
    </source>
</evidence>
<dbReference type="InterPro" id="IPR044992">
    <property type="entry name" value="ChyE-like"/>
</dbReference>
<dbReference type="Gene3D" id="3.40.50.880">
    <property type="match status" value="1"/>
</dbReference>
<reference evidence="1" key="1">
    <citation type="journal article" date="2021" name="Nat. Commun.">
        <title>Genetic determinants of endophytism in the Arabidopsis root mycobiome.</title>
        <authorList>
            <person name="Mesny F."/>
            <person name="Miyauchi S."/>
            <person name="Thiergart T."/>
            <person name="Pickel B."/>
            <person name="Atanasova L."/>
            <person name="Karlsson M."/>
            <person name="Huettel B."/>
            <person name="Barry K.W."/>
            <person name="Haridas S."/>
            <person name="Chen C."/>
            <person name="Bauer D."/>
            <person name="Andreopoulos W."/>
            <person name="Pangilinan J."/>
            <person name="LaButti K."/>
            <person name="Riley R."/>
            <person name="Lipzen A."/>
            <person name="Clum A."/>
            <person name="Drula E."/>
            <person name="Henrissat B."/>
            <person name="Kohler A."/>
            <person name="Grigoriev I.V."/>
            <person name="Martin F.M."/>
            <person name="Hacquard S."/>
        </authorList>
    </citation>
    <scope>NUCLEOTIDE SEQUENCE</scope>
    <source>
        <strain evidence="1">MPI-CAGE-CH-0235</strain>
    </source>
</reference>
<proteinExistence type="predicted"/>
<keyword evidence="2" id="KW-1185">Reference proteome</keyword>
<dbReference type="AlphaFoldDB" id="A0A8K0WMH7"/>